<dbReference type="Gene3D" id="3.10.350.10">
    <property type="entry name" value="LysM domain"/>
    <property type="match status" value="1"/>
</dbReference>
<dbReference type="EMBL" id="CP071060">
    <property type="protein sequence ID" value="QSI77434.1"/>
    <property type="molecule type" value="Genomic_DNA"/>
</dbReference>
<organism evidence="3 4">
    <name type="scientific">Niveibacterium microcysteis</name>
    <dbReference type="NCBI Taxonomy" id="2811415"/>
    <lineage>
        <taxon>Bacteria</taxon>
        <taxon>Pseudomonadati</taxon>
        <taxon>Pseudomonadota</taxon>
        <taxon>Betaproteobacteria</taxon>
        <taxon>Rhodocyclales</taxon>
        <taxon>Rhodocyclaceae</taxon>
        <taxon>Niveibacterium</taxon>
    </lineage>
</organism>
<evidence type="ECO:0000256" key="1">
    <source>
        <dbReference type="SAM" id="MobiDB-lite"/>
    </source>
</evidence>
<dbReference type="Pfam" id="PF19266">
    <property type="entry name" value="CIS_tube"/>
    <property type="match status" value="1"/>
</dbReference>
<feature type="region of interest" description="Disordered" evidence="1">
    <location>
        <begin position="178"/>
        <end position="221"/>
    </location>
</feature>
<proteinExistence type="predicted"/>
<feature type="domain" description="Contractile injection system tube protein N-terminal" evidence="2">
    <location>
        <begin position="7"/>
        <end position="169"/>
    </location>
</feature>
<dbReference type="InterPro" id="IPR036779">
    <property type="entry name" value="LysM_dom_sf"/>
</dbReference>
<dbReference type="InterPro" id="IPR045361">
    <property type="entry name" value="CIS_tube_prot_N"/>
</dbReference>
<evidence type="ECO:0000259" key="2">
    <source>
        <dbReference type="Pfam" id="PF19266"/>
    </source>
</evidence>
<dbReference type="Proteomes" id="UP000663570">
    <property type="component" value="Chromosome"/>
</dbReference>
<protein>
    <recommendedName>
        <fullName evidence="2">Contractile injection system tube protein N-terminal domain-containing protein</fullName>
    </recommendedName>
</protein>
<name>A0ABX7M9U5_9RHOO</name>
<gene>
    <name evidence="3" type="ORF">JY500_01905</name>
</gene>
<evidence type="ECO:0000313" key="4">
    <source>
        <dbReference type="Proteomes" id="UP000663570"/>
    </source>
</evidence>
<accession>A0ABX7M9U5</accession>
<dbReference type="RefSeq" id="WP_172201412.1">
    <property type="nucleotide sequence ID" value="NZ_CP071060.1"/>
</dbReference>
<keyword evidence="4" id="KW-1185">Reference proteome</keyword>
<sequence>MPVAIPLEKARLVELEPDFETVKSGGRSVFVQFNPESLKVSFANQVQQPQGGGDSGAPPSIQFVGAGTTKLTVQLWFDATAPIEARALPQAERGAGKVDDVRKLTQEVAWFITPQPAPKDKKKFVPPAVAFFWGTFQFNGMIDSMDESLEFFAPEGKPLRAQVSLAMSQPRISAFKFAQPVGRPDAAPRTPLTGGGSGATAPGAAGAGSTGPGAQALTAAPTGASLQQMAAASGQGGDWRAIAQANGIENPRLLAPGQLINLNIGRG</sequence>
<reference evidence="3 4" key="1">
    <citation type="submission" date="2021-02" db="EMBL/GenBank/DDBJ databases">
        <title>Niveibacterium changnyeongensis HC41.</title>
        <authorList>
            <person name="Kang M."/>
        </authorList>
    </citation>
    <scope>NUCLEOTIDE SEQUENCE [LARGE SCALE GENOMIC DNA]</scope>
    <source>
        <strain evidence="3 4">HC41</strain>
    </source>
</reference>
<evidence type="ECO:0000313" key="3">
    <source>
        <dbReference type="EMBL" id="QSI77434.1"/>
    </source>
</evidence>